<evidence type="ECO:0000313" key="2">
    <source>
        <dbReference type="Proteomes" id="UP001600888"/>
    </source>
</evidence>
<sequence length="401" mass="45399">MTSTSPLQQPLPVAQTLGSPYALVTRAILSYLLLVRFLRYRRVEKIRAGWGDGLGKRPLSSMTGEDAFKILLELQELEFPAAFHKARAVALLKAGGIPSMSRLFAVTGQNKPRNAAKRATDTEILLREGQTKPRDSERYQLSVARINFLHARYRKAGKITDNDLLHTLGDGAHEILRTIREEEWRPLTDVELCAVGVFHRAYGEDLEIPFDVLPSSKDGWRDGVHFVKELSDWTVQYEREVCRPNEPSDKYVRAYVDSLTNKLGKGVTIFARKVLRSNLDDVMRESLGIEKAGPYVSAFVALTQLIRKSILRNLCLPRPDFMAVKAVEEKPHRKGLFHYPISTFQPSYVKPSFLNKFGPIALLFRLLGAKPAGSKGDRFFPQGDDLWKIGPDQNYGKWSRF</sequence>
<proteinExistence type="predicted"/>
<dbReference type="Proteomes" id="UP001600888">
    <property type="component" value="Unassembled WGS sequence"/>
</dbReference>
<dbReference type="PANTHER" id="PTHR36124:SF4">
    <property type="entry name" value="ER-BOUND OXYGENASE MPAB_MPAB'_RUBBER OXYGENASE CATALYTIC DOMAIN-CONTAINING PROTEIN"/>
    <property type="match status" value="1"/>
</dbReference>
<gene>
    <name evidence="1" type="ORF">FJTKL_12540</name>
</gene>
<evidence type="ECO:0000313" key="1">
    <source>
        <dbReference type="EMBL" id="KAL2280575.1"/>
    </source>
</evidence>
<accession>A0ABR4EDU7</accession>
<protein>
    <recommendedName>
        <fullName evidence="3">ER-bound oxygenase mpaB/mpaB'/Rubber oxygenase catalytic domain-containing protein</fullName>
    </recommendedName>
</protein>
<dbReference type="PANTHER" id="PTHR36124">
    <property type="match status" value="1"/>
</dbReference>
<dbReference type="EMBL" id="JBAWTH010000066">
    <property type="protein sequence ID" value="KAL2280575.1"/>
    <property type="molecule type" value="Genomic_DNA"/>
</dbReference>
<evidence type="ECO:0008006" key="3">
    <source>
        <dbReference type="Google" id="ProtNLM"/>
    </source>
</evidence>
<reference evidence="1 2" key="1">
    <citation type="submission" date="2024-03" db="EMBL/GenBank/DDBJ databases">
        <title>A high-quality draft genome sequence of Diaporthe vaccinii, a causative agent of upright dieback and viscid rot disease in cranberry plants.</title>
        <authorList>
            <person name="Sarrasin M."/>
            <person name="Lang B.F."/>
            <person name="Burger G."/>
        </authorList>
    </citation>
    <scope>NUCLEOTIDE SEQUENCE [LARGE SCALE GENOMIC DNA]</scope>
    <source>
        <strain evidence="1 2">IS7</strain>
    </source>
</reference>
<name>A0ABR4EDU7_9PEZI</name>
<dbReference type="InterPro" id="IPR046366">
    <property type="entry name" value="MPAB"/>
</dbReference>
<keyword evidence="2" id="KW-1185">Reference proteome</keyword>
<organism evidence="1 2">
    <name type="scientific">Diaporthe vaccinii</name>
    <dbReference type="NCBI Taxonomy" id="105482"/>
    <lineage>
        <taxon>Eukaryota</taxon>
        <taxon>Fungi</taxon>
        <taxon>Dikarya</taxon>
        <taxon>Ascomycota</taxon>
        <taxon>Pezizomycotina</taxon>
        <taxon>Sordariomycetes</taxon>
        <taxon>Sordariomycetidae</taxon>
        <taxon>Diaporthales</taxon>
        <taxon>Diaporthaceae</taxon>
        <taxon>Diaporthe</taxon>
        <taxon>Diaporthe eres species complex</taxon>
    </lineage>
</organism>
<comment type="caution">
    <text evidence="1">The sequence shown here is derived from an EMBL/GenBank/DDBJ whole genome shotgun (WGS) entry which is preliminary data.</text>
</comment>